<dbReference type="Proteomes" id="UP000231960">
    <property type="component" value="Unassembled WGS sequence"/>
</dbReference>
<dbReference type="OrthoDB" id="9768004at2"/>
<dbReference type="InterPro" id="IPR051043">
    <property type="entry name" value="Sulfatase_Mod_Factor_Kinase"/>
</dbReference>
<dbReference type="PROSITE" id="PS51257">
    <property type="entry name" value="PROKAR_LIPOPROTEIN"/>
    <property type="match status" value="1"/>
</dbReference>
<dbReference type="AlphaFoldDB" id="A0A2M9R806"/>
<dbReference type="PANTHER" id="PTHR23150:SF19">
    <property type="entry name" value="FORMYLGLYCINE-GENERATING ENZYME"/>
    <property type="match status" value="1"/>
</dbReference>
<keyword evidence="4" id="KW-1185">Reference proteome</keyword>
<dbReference type="Pfam" id="PF03781">
    <property type="entry name" value="FGE-sulfatase"/>
    <property type="match status" value="1"/>
</dbReference>
<sequence length="534" mass="60549">MKINRMTTIRLMAVMAASIGLTSCSNNSGSAVSTATGWQINGSKSGFQYNTAYDASQTPIGMVEIEGGTFTMGRVQDDVMGEWNNMPTQQFVQSFYMDETEVTNLMYNEYLYWLKAVYPPSEPQFKNIYSAALPDTLVWMNRLGYGETMKNNYLRHPAYADYPVVGVSWVQANDFSKWRTDRVNELNLERAGYLKKGARVNDAYGSDSFSTDAYINAPSKVHGGNDSIVFRGRKNKAKDGDRNVYATQNFGLFTAEYRLPTEAEWEYAANPIKEDREYNNVKGRKKYPWGSDNTRYSSRRTKGDHLANYKQNRGDYGGVAGWRTDDGAVTTAVKSFPANDWGLYDMAGNVAEWVADVYRPAIDSDINDINYFRGNVYTKRVLDEDGTIQIVDTTIEYDTLPNGKLRPKALPGQVATTNVSEQDYFLRRNFNEANSTDYKDGDSERTLYNAPTDEFTYDENGNFIPNYDNSRGKTSLVTNQSRVIKGGSWKDRAYWLDPATRRFMEEYQASDFVGFRNAMSKLGSTKDQKKKPRG</sequence>
<dbReference type="EMBL" id="NIPO01000001">
    <property type="protein sequence ID" value="PJR04984.1"/>
    <property type="molecule type" value="Genomic_DNA"/>
</dbReference>
<comment type="caution">
    <text evidence="3">The sequence shown here is derived from an EMBL/GenBank/DDBJ whole genome shotgun (WGS) entry which is preliminary data.</text>
</comment>
<feature type="signal peptide" evidence="1">
    <location>
        <begin position="1"/>
        <end position="28"/>
    </location>
</feature>
<dbReference type="InterPro" id="IPR042095">
    <property type="entry name" value="SUMF_sf"/>
</dbReference>
<gene>
    <name evidence="3" type="primary">gldJ</name>
    <name evidence="3" type="ORF">CDL10_10835</name>
</gene>
<feature type="chain" id="PRO_5014676999" evidence="1">
    <location>
        <begin position="29"/>
        <end position="534"/>
    </location>
</feature>
<evidence type="ECO:0000256" key="1">
    <source>
        <dbReference type="SAM" id="SignalP"/>
    </source>
</evidence>
<name>A0A2M9R806_9FLAO</name>
<dbReference type="InterPro" id="IPR016187">
    <property type="entry name" value="CTDL_fold"/>
</dbReference>
<keyword evidence="3" id="KW-0449">Lipoprotein</keyword>
<dbReference type="GO" id="GO:0120147">
    <property type="term" value="F:formylglycine-generating oxidase activity"/>
    <property type="evidence" value="ECO:0007669"/>
    <property type="project" value="TreeGrafter"/>
</dbReference>
<evidence type="ECO:0000313" key="3">
    <source>
        <dbReference type="EMBL" id="PJR04984.1"/>
    </source>
</evidence>
<dbReference type="InterPro" id="IPR005532">
    <property type="entry name" value="SUMF_dom"/>
</dbReference>
<reference evidence="3 4" key="1">
    <citation type="submission" date="2017-06" db="EMBL/GenBank/DDBJ databases">
        <title>Description of Avrilella dinanensis gen. nov. sp. nov.</title>
        <authorList>
            <person name="Leyer C."/>
            <person name="Sassi M."/>
            <person name="Minet J."/>
            <person name="Kayal S."/>
            <person name="Cattoir V."/>
        </authorList>
    </citation>
    <scope>NUCLEOTIDE SEQUENCE [LARGE SCALE GENOMIC DNA]</scope>
    <source>
        <strain evidence="3 4">UR159</strain>
    </source>
</reference>
<dbReference type="PANTHER" id="PTHR23150">
    <property type="entry name" value="SULFATASE MODIFYING FACTOR 1, 2"/>
    <property type="match status" value="1"/>
</dbReference>
<dbReference type="RefSeq" id="WP_100678543.1">
    <property type="nucleotide sequence ID" value="NZ_NIPO01000001.1"/>
</dbReference>
<dbReference type="SUPFAM" id="SSF56436">
    <property type="entry name" value="C-type lectin-like"/>
    <property type="match status" value="1"/>
</dbReference>
<feature type="domain" description="Sulfatase-modifying factor enzyme-like" evidence="2">
    <location>
        <begin position="61"/>
        <end position="363"/>
    </location>
</feature>
<evidence type="ECO:0000313" key="4">
    <source>
        <dbReference type="Proteomes" id="UP000231960"/>
    </source>
</evidence>
<dbReference type="NCBIfam" id="TIGR03524">
    <property type="entry name" value="GldJ"/>
    <property type="match status" value="1"/>
</dbReference>
<dbReference type="InterPro" id="IPR019865">
    <property type="entry name" value="Glid_motil-assoc_lipo_GldJ"/>
</dbReference>
<accession>A0A2M9R806</accession>
<proteinExistence type="predicted"/>
<dbReference type="Gene3D" id="3.90.1580.10">
    <property type="entry name" value="paralog of FGE (formylglycine-generating enzyme)"/>
    <property type="match status" value="2"/>
</dbReference>
<organism evidence="3 4">
    <name type="scientific">Avrilella dinanensis</name>
    <dbReference type="NCBI Taxonomy" id="2008672"/>
    <lineage>
        <taxon>Bacteria</taxon>
        <taxon>Pseudomonadati</taxon>
        <taxon>Bacteroidota</taxon>
        <taxon>Flavobacteriia</taxon>
        <taxon>Flavobacteriales</taxon>
        <taxon>Flavobacteriaceae</taxon>
        <taxon>Avrilella</taxon>
    </lineage>
</organism>
<evidence type="ECO:0000259" key="2">
    <source>
        <dbReference type="Pfam" id="PF03781"/>
    </source>
</evidence>
<protein>
    <submittedName>
        <fullName evidence="3">Gliding motility lipoprotein GldJ</fullName>
    </submittedName>
</protein>
<keyword evidence="1" id="KW-0732">Signal</keyword>